<keyword evidence="4" id="KW-1185">Reference proteome</keyword>
<feature type="non-terminal residue" evidence="3">
    <location>
        <position position="1"/>
    </location>
</feature>
<name>A0AAV5X3R2_9BILA</name>
<evidence type="ECO:0000313" key="4">
    <source>
        <dbReference type="Proteomes" id="UP001432322"/>
    </source>
</evidence>
<evidence type="ECO:0000256" key="1">
    <source>
        <dbReference type="SAM" id="Phobius"/>
    </source>
</evidence>
<dbReference type="AlphaFoldDB" id="A0AAV5X3R2"/>
<gene>
    <name evidence="3" type="ORF">PFISCL1PPCAC_29182</name>
    <name evidence="2" type="ORF">PFISCL1PPCAC_8001</name>
</gene>
<feature type="non-terminal residue" evidence="3">
    <location>
        <position position="182"/>
    </location>
</feature>
<sequence>RKEINLHIVHDNGDEFGRIAYTVSILLIFALIIIILMFRSIKRSSSTVEMEALLDAMRFREELDLQQRQRRRLMKAKTKVTAWLTRSNAAENRLWKSTPALLPVRKPTTSSIVSEVPEIVVTEDIHRAHTPALSLIYNFEGSGSNRGSVISTGNSLFSTSLDSNYSRKRSLHPDFHSNSLPD</sequence>
<evidence type="ECO:0008006" key="5">
    <source>
        <dbReference type="Google" id="ProtNLM"/>
    </source>
</evidence>
<evidence type="ECO:0000313" key="3">
    <source>
        <dbReference type="EMBL" id="GMT37885.1"/>
    </source>
</evidence>
<feature type="transmembrane region" description="Helical" evidence="1">
    <location>
        <begin position="19"/>
        <end position="38"/>
    </location>
</feature>
<dbReference type="EMBL" id="BTSY01000319">
    <property type="protein sequence ID" value="GMT37885.1"/>
    <property type="molecule type" value="Genomic_DNA"/>
</dbReference>
<keyword evidence="1" id="KW-0812">Transmembrane</keyword>
<dbReference type="Proteomes" id="UP001432322">
    <property type="component" value="Unassembled WGS sequence"/>
</dbReference>
<keyword evidence="1" id="KW-1133">Transmembrane helix</keyword>
<organism evidence="3 4">
    <name type="scientific">Pristionchus fissidentatus</name>
    <dbReference type="NCBI Taxonomy" id="1538716"/>
    <lineage>
        <taxon>Eukaryota</taxon>
        <taxon>Metazoa</taxon>
        <taxon>Ecdysozoa</taxon>
        <taxon>Nematoda</taxon>
        <taxon>Chromadorea</taxon>
        <taxon>Rhabditida</taxon>
        <taxon>Rhabditina</taxon>
        <taxon>Diplogasteromorpha</taxon>
        <taxon>Diplogasteroidea</taxon>
        <taxon>Neodiplogasteridae</taxon>
        <taxon>Pristionchus</taxon>
    </lineage>
</organism>
<evidence type="ECO:0000313" key="2">
    <source>
        <dbReference type="EMBL" id="GMT16704.1"/>
    </source>
</evidence>
<comment type="caution">
    <text evidence="3">The sequence shown here is derived from an EMBL/GenBank/DDBJ whole genome shotgun (WGS) entry which is preliminary data.</text>
</comment>
<protein>
    <recommendedName>
        <fullName evidence="5">Mps-1</fullName>
    </recommendedName>
</protein>
<accession>A0AAV5X3R2</accession>
<dbReference type="EMBL" id="BTSY01000002">
    <property type="protein sequence ID" value="GMT16704.1"/>
    <property type="molecule type" value="Genomic_DNA"/>
</dbReference>
<proteinExistence type="predicted"/>
<keyword evidence="1" id="KW-0472">Membrane</keyword>
<reference evidence="3" key="1">
    <citation type="submission" date="2023-10" db="EMBL/GenBank/DDBJ databases">
        <title>Genome assembly of Pristionchus species.</title>
        <authorList>
            <person name="Yoshida K."/>
            <person name="Sommer R.J."/>
        </authorList>
    </citation>
    <scope>NUCLEOTIDE SEQUENCE</scope>
    <source>
        <strain evidence="3">RS5133</strain>
    </source>
</reference>